<dbReference type="EMBL" id="EQ973781">
    <property type="protein sequence ID" value="EEF48782.1"/>
    <property type="molecule type" value="Genomic_DNA"/>
</dbReference>
<dbReference type="STRING" id="3988.B9RI10"/>
<sequence length="232" mass="25788">MAADVSSLFRVLSGYRDDRKVSNEPADGKSTASLITRDLLGAGDASLKDESQELDLDLQVPSGWEKRLDLKSGKVYLQRCNSSNSSLSYSDHRQQPNQTVAELQDLNFPPSPSKITLNLFEEGNLELKLVPSSPSSSPAAATSSSSNYQSVCTLDKQQIAGFKILLAFSSITFKLLRTSDKLMTDLFTHRVFTTEELDKIACLKKSILIGYGMIENEELLCYKNSFTWHFLE</sequence>
<dbReference type="Proteomes" id="UP000008311">
    <property type="component" value="Unassembled WGS sequence"/>
</dbReference>
<accession>B9RI10</accession>
<dbReference type="AlphaFoldDB" id="B9RI10"/>
<reference evidence="2" key="1">
    <citation type="journal article" date="2010" name="Nat. Biotechnol.">
        <title>Draft genome sequence of the oilseed species Ricinus communis.</title>
        <authorList>
            <person name="Chan A.P."/>
            <person name="Crabtree J."/>
            <person name="Zhao Q."/>
            <person name="Lorenzi H."/>
            <person name="Orvis J."/>
            <person name="Puiu D."/>
            <person name="Melake-Berhan A."/>
            <person name="Jones K.M."/>
            <person name="Redman J."/>
            <person name="Chen G."/>
            <person name="Cahoon E.B."/>
            <person name="Gedil M."/>
            <person name="Stanke M."/>
            <person name="Haas B.J."/>
            <person name="Wortman J.R."/>
            <person name="Fraser-Liggett C.M."/>
            <person name="Ravel J."/>
            <person name="Rabinowicz P.D."/>
        </authorList>
    </citation>
    <scope>NUCLEOTIDE SEQUENCE [LARGE SCALE GENOMIC DNA]</scope>
    <source>
        <strain evidence="2">cv. Hale</strain>
    </source>
</reference>
<keyword evidence="2" id="KW-1185">Reference proteome</keyword>
<evidence type="ECO:0000313" key="2">
    <source>
        <dbReference type="Proteomes" id="UP000008311"/>
    </source>
</evidence>
<dbReference type="FunCoup" id="B9RI10">
    <property type="interactions" value="431"/>
</dbReference>
<evidence type="ECO:0000313" key="1">
    <source>
        <dbReference type="EMBL" id="EEF48782.1"/>
    </source>
</evidence>
<gene>
    <name evidence="1" type="ORF">RCOM_1574850</name>
</gene>
<proteinExistence type="predicted"/>
<name>B9RI10_RICCO</name>
<organism evidence="1 2">
    <name type="scientific">Ricinus communis</name>
    <name type="common">Castor bean</name>
    <dbReference type="NCBI Taxonomy" id="3988"/>
    <lineage>
        <taxon>Eukaryota</taxon>
        <taxon>Viridiplantae</taxon>
        <taxon>Streptophyta</taxon>
        <taxon>Embryophyta</taxon>
        <taxon>Tracheophyta</taxon>
        <taxon>Spermatophyta</taxon>
        <taxon>Magnoliopsida</taxon>
        <taxon>eudicotyledons</taxon>
        <taxon>Gunneridae</taxon>
        <taxon>Pentapetalae</taxon>
        <taxon>rosids</taxon>
        <taxon>fabids</taxon>
        <taxon>Malpighiales</taxon>
        <taxon>Euphorbiaceae</taxon>
        <taxon>Acalyphoideae</taxon>
        <taxon>Acalypheae</taxon>
        <taxon>Ricinus</taxon>
    </lineage>
</organism>
<protein>
    <submittedName>
        <fullName evidence="1">Uncharacterized protein</fullName>
    </submittedName>
</protein>
<dbReference type="eggNOG" id="ENOG502RY4K">
    <property type="taxonomic scope" value="Eukaryota"/>
</dbReference>
<dbReference type="InParanoid" id="B9RI10"/>